<dbReference type="GO" id="GO:2001234">
    <property type="term" value="P:negative regulation of apoptotic signaling pathway"/>
    <property type="evidence" value="ECO:0007669"/>
    <property type="project" value="TreeGrafter"/>
</dbReference>
<evidence type="ECO:0000256" key="5">
    <source>
        <dbReference type="RuleBase" id="RU004379"/>
    </source>
</evidence>
<dbReference type="PANTHER" id="PTHR23291">
    <property type="entry name" value="BAX INHIBITOR-RELATED"/>
    <property type="match status" value="1"/>
</dbReference>
<evidence type="ECO:0000313" key="6">
    <source>
        <dbReference type="EMBL" id="VDD82546.1"/>
    </source>
</evidence>
<dbReference type="Pfam" id="PF01027">
    <property type="entry name" value="Bax1-I"/>
    <property type="match status" value="1"/>
</dbReference>
<dbReference type="Proteomes" id="UP000267029">
    <property type="component" value="Unassembled WGS sequence"/>
</dbReference>
<keyword evidence="4 5" id="KW-0472">Membrane</keyword>
<evidence type="ECO:0000256" key="1">
    <source>
        <dbReference type="ARBA" id="ARBA00004141"/>
    </source>
</evidence>
<organism evidence="6 7">
    <name type="scientific">Mesocestoides corti</name>
    <name type="common">Flatworm</name>
    <dbReference type="NCBI Taxonomy" id="53468"/>
    <lineage>
        <taxon>Eukaryota</taxon>
        <taxon>Metazoa</taxon>
        <taxon>Spiralia</taxon>
        <taxon>Lophotrochozoa</taxon>
        <taxon>Platyhelminthes</taxon>
        <taxon>Cestoda</taxon>
        <taxon>Eucestoda</taxon>
        <taxon>Cyclophyllidea</taxon>
        <taxon>Mesocestoididae</taxon>
        <taxon>Mesocestoides</taxon>
    </lineage>
</organism>
<dbReference type="AlphaFoldDB" id="A0A3P6I561"/>
<feature type="transmembrane region" description="Helical" evidence="5">
    <location>
        <begin position="171"/>
        <end position="196"/>
    </location>
</feature>
<evidence type="ECO:0000256" key="3">
    <source>
        <dbReference type="ARBA" id="ARBA00022989"/>
    </source>
</evidence>
<reference evidence="6 7" key="1">
    <citation type="submission" date="2018-10" db="EMBL/GenBank/DDBJ databases">
        <authorList>
            <consortium name="Pathogen Informatics"/>
        </authorList>
    </citation>
    <scope>NUCLEOTIDE SEQUENCE [LARGE SCALE GENOMIC DNA]</scope>
</reference>
<comment type="subcellular location">
    <subcellularLocation>
        <location evidence="1">Membrane</location>
        <topology evidence="1">Multi-pass membrane protein</topology>
    </subcellularLocation>
</comment>
<proteinExistence type="inferred from homology"/>
<keyword evidence="7" id="KW-1185">Reference proteome</keyword>
<dbReference type="GO" id="GO:0005794">
    <property type="term" value="C:Golgi apparatus"/>
    <property type="evidence" value="ECO:0007669"/>
    <property type="project" value="TreeGrafter"/>
</dbReference>
<dbReference type="GO" id="GO:0005783">
    <property type="term" value="C:endoplasmic reticulum"/>
    <property type="evidence" value="ECO:0007669"/>
    <property type="project" value="TreeGrafter"/>
</dbReference>
<gene>
    <name evidence="6" type="ORF">MCOS_LOCUS8549</name>
</gene>
<dbReference type="GO" id="GO:0016020">
    <property type="term" value="C:membrane"/>
    <property type="evidence" value="ECO:0007669"/>
    <property type="project" value="UniProtKB-SubCell"/>
</dbReference>
<keyword evidence="2 5" id="KW-0812">Transmembrane</keyword>
<feature type="transmembrane region" description="Helical" evidence="5">
    <location>
        <begin position="32"/>
        <end position="54"/>
    </location>
</feature>
<feature type="transmembrane region" description="Helical" evidence="5">
    <location>
        <begin position="66"/>
        <end position="85"/>
    </location>
</feature>
<dbReference type="STRING" id="53468.A0A3P6I561"/>
<feature type="transmembrane region" description="Helical" evidence="5">
    <location>
        <begin position="91"/>
        <end position="111"/>
    </location>
</feature>
<dbReference type="InterPro" id="IPR006214">
    <property type="entry name" value="Bax_inhibitor_1-related"/>
</dbReference>
<name>A0A3P6I561_MESCO</name>
<evidence type="ECO:0000256" key="2">
    <source>
        <dbReference type="ARBA" id="ARBA00022692"/>
    </source>
</evidence>
<dbReference type="OrthoDB" id="7933078at2759"/>
<keyword evidence="3 5" id="KW-1133">Transmembrane helix</keyword>
<protein>
    <submittedName>
        <fullName evidence="6">Uncharacterized protein</fullName>
    </submittedName>
</protein>
<accession>A0A3P6I561</accession>
<evidence type="ECO:0000313" key="7">
    <source>
        <dbReference type="Proteomes" id="UP000267029"/>
    </source>
</evidence>
<dbReference type="EMBL" id="UXSR01005530">
    <property type="protein sequence ID" value="VDD82546.1"/>
    <property type="molecule type" value="Genomic_DNA"/>
</dbReference>
<comment type="similarity">
    <text evidence="5">Belongs to the BI1 family.</text>
</comment>
<evidence type="ECO:0000256" key="4">
    <source>
        <dbReference type="ARBA" id="ARBA00023136"/>
    </source>
</evidence>
<dbReference type="PANTHER" id="PTHR23291:SF127">
    <property type="entry name" value="PROTEIN LIFEGUARD 1-LIKE"/>
    <property type="match status" value="1"/>
</dbReference>
<feature type="transmembrane region" description="Helical" evidence="5">
    <location>
        <begin position="123"/>
        <end position="145"/>
    </location>
</feature>
<sequence>MSRRRLPVAALVSLFLCRHTHKEQCLLSWCRMSQNVLFFCLSAVFFATYIALACCESVRRKYPGNFIALGVFTVALSYMAGTLSAMYTINSVLVCLLITCAVCLSVTIAAICCPCDITKCQAVIAFLSILLFIFGIAVMITYLVAGYNEYLAFDTQMIMGGRKYELSPEEYIYGALQLYVDIVNLFMIFLSLFGVASSD</sequence>